<organism evidence="3 4">
    <name type="scientific">Chlorobium limicola</name>
    <dbReference type="NCBI Taxonomy" id="1092"/>
    <lineage>
        <taxon>Bacteria</taxon>
        <taxon>Pseudomonadati</taxon>
        <taxon>Chlorobiota</taxon>
        <taxon>Chlorobiia</taxon>
        <taxon>Chlorobiales</taxon>
        <taxon>Chlorobiaceae</taxon>
        <taxon>Chlorobium/Pelodictyon group</taxon>
        <taxon>Chlorobium</taxon>
    </lineage>
</organism>
<dbReference type="AlphaFoldDB" id="A0A124GAB1"/>
<dbReference type="SUPFAM" id="SSF55874">
    <property type="entry name" value="ATPase domain of HSP90 chaperone/DNA topoisomerase II/histidine kinase"/>
    <property type="match status" value="1"/>
</dbReference>
<dbReference type="PANTHER" id="PTHR35526:SF3">
    <property type="entry name" value="ANTI-SIGMA-F FACTOR RSBW"/>
    <property type="match status" value="1"/>
</dbReference>
<dbReference type="CDD" id="cd16936">
    <property type="entry name" value="HATPase_RsbW-like"/>
    <property type="match status" value="1"/>
</dbReference>
<dbReference type="InterPro" id="IPR003594">
    <property type="entry name" value="HATPase_dom"/>
</dbReference>
<name>A0A124GAB1_CHLLI</name>
<dbReference type="GO" id="GO:0004674">
    <property type="term" value="F:protein serine/threonine kinase activity"/>
    <property type="evidence" value="ECO:0007669"/>
    <property type="project" value="UniProtKB-KW"/>
</dbReference>
<dbReference type="InterPro" id="IPR036890">
    <property type="entry name" value="HATPase_C_sf"/>
</dbReference>
<dbReference type="Pfam" id="PF13581">
    <property type="entry name" value="HATPase_c_2"/>
    <property type="match status" value="1"/>
</dbReference>
<dbReference type="Gene3D" id="3.30.565.10">
    <property type="entry name" value="Histidine kinase-like ATPase, C-terminal domain"/>
    <property type="match status" value="1"/>
</dbReference>
<keyword evidence="4" id="KW-1185">Reference proteome</keyword>
<accession>A0A124GAB1</accession>
<evidence type="ECO:0000256" key="1">
    <source>
        <dbReference type="ARBA" id="ARBA00022527"/>
    </source>
</evidence>
<keyword evidence="1" id="KW-0723">Serine/threonine-protein kinase</keyword>
<dbReference type="PANTHER" id="PTHR35526">
    <property type="entry name" value="ANTI-SIGMA-F FACTOR RSBW-RELATED"/>
    <property type="match status" value="1"/>
</dbReference>
<reference evidence="3 4" key="1">
    <citation type="submission" date="2015-10" db="EMBL/GenBank/DDBJ databases">
        <title>Draft Genome Sequence of Chlorobium limicola strain Frasassi Growing under Artificial Lighting in the Frasassi Cave System.</title>
        <authorList>
            <person name="Mansor M."/>
            <person name="Macalady J."/>
        </authorList>
    </citation>
    <scope>NUCLEOTIDE SEQUENCE [LARGE SCALE GENOMIC DNA]</scope>
    <source>
        <strain evidence="3 4">Frasassi</strain>
    </source>
</reference>
<proteinExistence type="predicted"/>
<sequence length="137" mass="15019">MRNCTVILKSRVAEYGLLRRSMMAFGEAQGYSSGFLGMLELTLKEAFVNAVMHGNHDSGELPVIVLFQVASAGKCLEVTVRDCGAGFRPDDLPDPTSPHLLLKTSGRGVYIIRRYAEIANVQTDSSGFSLTLRYTPF</sequence>
<keyword evidence="1" id="KW-0418">Kinase</keyword>
<dbReference type="InterPro" id="IPR050267">
    <property type="entry name" value="Anti-sigma-factor_SerPK"/>
</dbReference>
<evidence type="ECO:0000313" key="4">
    <source>
        <dbReference type="Proteomes" id="UP000053937"/>
    </source>
</evidence>
<evidence type="ECO:0000313" key="3">
    <source>
        <dbReference type="EMBL" id="KUL31662.1"/>
    </source>
</evidence>
<comment type="caution">
    <text evidence="3">The sequence shown here is derived from an EMBL/GenBank/DDBJ whole genome shotgun (WGS) entry which is preliminary data.</text>
</comment>
<dbReference type="OrthoDB" id="1467655at2"/>
<dbReference type="RefSeq" id="WP_059138508.1">
    <property type="nucleotide sequence ID" value="NZ_LMBR01000051.1"/>
</dbReference>
<evidence type="ECO:0000259" key="2">
    <source>
        <dbReference type="Pfam" id="PF13581"/>
    </source>
</evidence>
<dbReference type="EMBL" id="LMBR01000051">
    <property type="protein sequence ID" value="KUL31662.1"/>
    <property type="molecule type" value="Genomic_DNA"/>
</dbReference>
<protein>
    <recommendedName>
        <fullName evidence="2">Histidine kinase/HSP90-like ATPase domain-containing protein</fullName>
    </recommendedName>
</protein>
<dbReference type="Proteomes" id="UP000053937">
    <property type="component" value="Unassembled WGS sequence"/>
</dbReference>
<keyword evidence="1" id="KW-0808">Transferase</keyword>
<gene>
    <name evidence="3" type="ORF">ASB62_02685</name>
</gene>
<feature type="domain" description="Histidine kinase/HSP90-like ATPase" evidence="2">
    <location>
        <begin position="10"/>
        <end position="133"/>
    </location>
</feature>